<feature type="transmembrane region" description="Helical" evidence="1">
    <location>
        <begin position="68"/>
        <end position="88"/>
    </location>
</feature>
<dbReference type="EMBL" id="JBAHYK010000289">
    <property type="protein sequence ID" value="KAL0575615.1"/>
    <property type="molecule type" value="Genomic_DNA"/>
</dbReference>
<organism evidence="2 3">
    <name type="scientific">Marasmius crinis-equi</name>
    <dbReference type="NCBI Taxonomy" id="585013"/>
    <lineage>
        <taxon>Eukaryota</taxon>
        <taxon>Fungi</taxon>
        <taxon>Dikarya</taxon>
        <taxon>Basidiomycota</taxon>
        <taxon>Agaricomycotina</taxon>
        <taxon>Agaricomycetes</taxon>
        <taxon>Agaricomycetidae</taxon>
        <taxon>Agaricales</taxon>
        <taxon>Marasmiineae</taxon>
        <taxon>Marasmiaceae</taxon>
        <taxon>Marasmius</taxon>
    </lineage>
</organism>
<evidence type="ECO:0000256" key="1">
    <source>
        <dbReference type="SAM" id="Phobius"/>
    </source>
</evidence>
<sequence length="101" mass="11076">MTEPYKMLQAGRIRWTSRDARKALGKSVDSRYRKVIAIIIESGFIYSVSNLVYIIASFVLDKAPLTQIGATIPSQLAGLAPTLIIIGVDERRGGVDIQPTN</sequence>
<gene>
    <name evidence="2" type="ORF">V5O48_006362</name>
</gene>
<name>A0ABR3FKL9_9AGAR</name>
<keyword evidence="1" id="KW-0472">Membrane</keyword>
<feature type="transmembrane region" description="Helical" evidence="1">
    <location>
        <begin position="35"/>
        <end position="56"/>
    </location>
</feature>
<evidence type="ECO:0000313" key="3">
    <source>
        <dbReference type="Proteomes" id="UP001465976"/>
    </source>
</evidence>
<accession>A0ABR3FKL9</accession>
<keyword evidence="1" id="KW-1133">Transmembrane helix</keyword>
<proteinExistence type="predicted"/>
<reference evidence="2 3" key="1">
    <citation type="submission" date="2024-02" db="EMBL/GenBank/DDBJ databases">
        <title>A draft genome for the cacao thread blight pathogen Marasmius crinis-equi.</title>
        <authorList>
            <person name="Cohen S.P."/>
            <person name="Baruah I.K."/>
            <person name="Amoako-Attah I."/>
            <person name="Bukari Y."/>
            <person name="Meinhardt L.W."/>
            <person name="Bailey B.A."/>
        </authorList>
    </citation>
    <scope>NUCLEOTIDE SEQUENCE [LARGE SCALE GENOMIC DNA]</scope>
    <source>
        <strain evidence="2 3">GH-76</strain>
    </source>
</reference>
<comment type="caution">
    <text evidence="2">The sequence shown here is derived from an EMBL/GenBank/DDBJ whole genome shotgun (WGS) entry which is preliminary data.</text>
</comment>
<keyword evidence="3" id="KW-1185">Reference proteome</keyword>
<evidence type="ECO:0000313" key="2">
    <source>
        <dbReference type="EMBL" id="KAL0575615.1"/>
    </source>
</evidence>
<keyword evidence="1" id="KW-0812">Transmembrane</keyword>
<protein>
    <submittedName>
        <fullName evidence="2">Uncharacterized protein</fullName>
    </submittedName>
</protein>
<dbReference type="Proteomes" id="UP001465976">
    <property type="component" value="Unassembled WGS sequence"/>
</dbReference>